<gene>
    <name evidence="1" type="ORF">chiPu_0009682</name>
</gene>
<dbReference type="Pfam" id="PF21701">
    <property type="entry name" value="GLOD4_C"/>
    <property type="match status" value="1"/>
</dbReference>
<evidence type="ECO:0000313" key="2">
    <source>
        <dbReference type="Proteomes" id="UP000287033"/>
    </source>
</evidence>
<dbReference type="InterPro" id="IPR043193">
    <property type="entry name" value="GLOD4"/>
</dbReference>
<dbReference type="Proteomes" id="UP000287033">
    <property type="component" value="Unassembled WGS sequence"/>
</dbReference>
<name>A0A401SLE4_CHIPU</name>
<proteinExistence type="predicted"/>
<comment type="caution">
    <text evidence="1">The sequence shown here is derived from an EMBL/GenBank/DDBJ whole genome shotgun (WGS) entry which is preliminary data.</text>
</comment>
<accession>A0A401SLE4</accession>
<organism evidence="1 2">
    <name type="scientific">Chiloscyllium punctatum</name>
    <name type="common">Brownbanded bambooshark</name>
    <name type="synonym">Hemiscyllium punctatum</name>
    <dbReference type="NCBI Taxonomy" id="137246"/>
    <lineage>
        <taxon>Eukaryota</taxon>
        <taxon>Metazoa</taxon>
        <taxon>Chordata</taxon>
        <taxon>Craniata</taxon>
        <taxon>Vertebrata</taxon>
        <taxon>Chondrichthyes</taxon>
        <taxon>Elasmobranchii</taxon>
        <taxon>Galeomorphii</taxon>
        <taxon>Galeoidea</taxon>
        <taxon>Orectolobiformes</taxon>
        <taxon>Hemiscylliidae</taxon>
        <taxon>Chiloscyllium</taxon>
    </lineage>
</organism>
<dbReference type="AlphaFoldDB" id="A0A401SLE4"/>
<keyword evidence="2" id="KW-1185">Reference proteome</keyword>
<reference evidence="1 2" key="1">
    <citation type="journal article" date="2018" name="Nat. Ecol. Evol.">
        <title>Shark genomes provide insights into elasmobranch evolution and the origin of vertebrates.</title>
        <authorList>
            <person name="Hara Y"/>
            <person name="Yamaguchi K"/>
            <person name="Onimaru K"/>
            <person name="Kadota M"/>
            <person name="Koyanagi M"/>
            <person name="Keeley SD"/>
            <person name="Tatsumi K"/>
            <person name="Tanaka K"/>
            <person name="Motone F"/>
            <person name="Kageyama Y"/>
            <person name="Nozu R"/>
            <person name="Adachi N"/>
            <person name="Nishimura O"/>
            <person name="Nakagawa R"/>
            <person name="Tanegashima C"/>
            <person name="Kiyatake I"/>
            <person name="Matsumoto R"/>
            <person name="Murakumo K"/>
            <person name="Nishida K"/>
            <person name="Terakita A"/>
            <person name="Kuratani S"/>
            <person name="Sato K"/>
            <person name="Hyodo S Kuraku.S."/>
        </authorList>
    </citation>
    <scope>NUCLEOTIDE SEQUENCE [LARGE SCALE GENOMIC DNA]</scope>
</reference>
<dbReference type="PANTHER" id="PTHR46466:SF1">
    <property type="entry name" value="GLYOXALASE DOMAIN-CONTAINING PROTEIN 4"/>
    <property type="match status" value="1"/>
</dbReference>
<dbReference type="EMBL" id="BEZZ01000350">
    <property type="protein sequence ID" value="GCC31225.1"/>
    <property type="molecule type" value="Genomic_DNA"/>
</dbReference>
<evidence type="ECO:0000313" key="1">
    <source>
        <dbReference type="EMBL" id="GCC31225.1"/>
    </source>
</evidence>
<dbReference type="STRING" id="137246.A0A401SLE4"/>
<dbReference type="PANTHER" id="PTHR46466">
    <property type="entry name" value="GLYOXALASE DOMAIN-CONTAINING PROTEIN 4"/>
    <property type="match status" value="1"/>
</dbReference>
<dbReference type="OrthoDB" id="1545884at2759"/>
<protein>
    <submittedName>
        <fullName evidence="1">Uncharacterized protein</fullName>
    </submittedName>
</protein>
<sequence>MVRDDWGYMQILNPVISALNHQDGHEICFVGEEAFHDLSQVDATANKLLEDAIAEDKSVEWFAKYHVPKPSA</sequence>